<proteinExistence type="predicted"/>
<organism evidence="2 3">
    <name type="scientific">Taenia crassiceps</name>
    <dbReference type="NCBI Taxonomy" id="6207"/>
    <lineage>
        <taxon>Eukaryota</taxon>
        <taxon>Metazoa</taxon>
        <taxon>Spiralia</taxon>
        <taxon>Lophotrochozoa</taxon>
        <taxon>Platyhelminthes</taxon>
        <taxon>Cestoda</taxon>
        <taxon>Eucestoda</taxon>
        <taxon>Cyclophyllidea</taxon>
        <taxon>Taeniidae</taxon>
        <taxon>Taenia</taxon>
    </lineage>
</organism>
<evidence type="ECO:0000256" key="1">
    <source>
        <dbReference type="SAM" id="MobiDB-lite"/>
    </source>
</evidence>
<evidence type="ECO:0000313" key="2">
    <source>
        <dbReference type="EMBL" id="KAL5112946.1"/>
    </source>
</evidence>
<sequence length="430" mass="48524">MICIDGCHMFMVNRCGVVGAFTRHHRLTIVVPDWPSEDSRNCAYLRVSQWLYPLDRSHSFIYCWKRDRIIILEPFSHILHPRYIVIRLPFSITEEQAATLWNLLDSNAQVRGKFSHMPNNAEADVGDAKLSAIDECKLSNAPPNANAKDLKVLKPQKFYQRDYSSSPIRLSAALRGASIPRTSREKRGVVHFGEGNRKEHKIVSPSNRKPETKKSESEANKGMAKRGTSNNPETMVMKCRKHLRHHVNGPRNWIFVRFIITPAPIVVVNQVLFAVKRIHDELLDKNLQREKRGIPNPFGGQGTRQLNICGPSLPPLLPQNQQLTNLESAAAYFDKKLLQRDFAIVELGSDLEKAKRVSPCKIVNPLTAQPVISGTECCQPPIDILMVLTASVKADHIYPTSVRSPERVLEECDHHYPKAGTSNAKLNSTD</sequence>
<comment type="caution">
    <text evidence="2">The sequence shown here is derived from an EMBL/GenBank/DDBJ whole genome shotgun (WGS) entry which is preliminary data.</text>
</comment>
<accession>A0ABR4QTL8</accession>
<feature type="compositionally biased region" description="Basic and acidic residues" evidence="1">
    <location>
        <begin position="208"/>
        <end position="219"/>
    </location>
</feature>
<reference evidence="2 3" key="1">
    <citation type="journal article" date="2022" name="Front. Cell. Infect. Microbiol.">
        <title>The Genomes of Two Strains of Taenia crassiceps the Animal Model for the Study of Human Cysticercosis.</title>
        <authorList>
            <person name="Bobes R.J."/>
            <person name="Estrada K."/>
            <person name="Rios-Valencia D.G."/>
            <person name="Calderon-Gallegos A."/>
            <person name="de la Torre P."/>
            <person name="Carrero J.C."/>
            <person name="Sanchez-Flores A."/>
            <person name="Laclette J.P."/>
        </authorList>
    </citation>
    <scope>NUCLEOTIDE SEQUENCE [LARGE SCALE GENOMIC DNA]</scope>
    <source>
        <strain evidence="2">WFUcys</strain>
    </source>
</reference>
<dbReference type="EMBL" id="JAKROA010000001">
    <property type="protein sequence ID" value="KAL5112946.1"/>
    <property type="molecule type" value="Genomic_DNA"/>
</dbReference>
<name>A0ABR4QTL8_9CEST</name>
<feature type="region of interest" description="Disordered" evidence="1">
    <location>
        <begin position="197"/>
        <end position="232"/>
    </location>
</feature>
<protein>
    <submittedName>
        <fullName evidence="2">Uncharacterized protein</fullName>
    </submittedName>
</protein>
<evidence type="ECO:0000313" key="3">
    <source>
        <dbReference type="Proteomes" id="UP001651158"/>
    </source>
</evidence>
<gene>
    <name evidence="2" type="ORF">TcWFU_009493</name>
</gene>
<keyword evidence="3" id="KW-1185">Reference proteome</keyword>
<dbReference type="Proteomes" id="UP001651158">
    <property type="component" value="Unassembled WGS sequence"/>
</dbReference>